<name>A0ABU6S6Q9_9FABA</name>
<evidence type="ECO:0000313" key="2">
    <source>
        <dbReference type="Proteomes" id="UP001341840"/>
    </source>
</evidence>
<protein>
    <submittedName>
        <fullName evidence="1">Uncharacterized protein</fullName>
    </submittedName>
</protein>
<sequence>MSNLKDNKQKCSVEDTPPCYWSYRDAASLLWRARAVSLATFGRSYQAAWRARALLLERPYGSRTRAMAFVRPRGSTSYSRT</sequence>
<comment type="caution">
    <text evidence="1">The sequence shown here is derived from an EMBL/GenBank/DDBJ whole genome shotgun (WGS) entry which is preliminary data.</text>
</comment>
<organism evidence="1 2">
    <name type="scientific">Stylosanthes scabra</name>
    <dbReference type="NCBI Taxonomy" id="79078"/>
    <lineage>
        <taxon>Eukaryota</taxon>
        <taxon>Viridiplantae</taxon>
        <taxon>Streptophyta</taxon>
        <taxon>Embryophyta</taxon>
        <taxon>Tracheophyta</taxon>
        <taxon>Spermatophyta</taxon>
        <taxon>Magnoliopsida</taxon>
        <taxon>eudicotyledons</taxon>
        <taxon>Gunneridae</taxon>
        <taxon>Pentapetalae</taxon>
        <taxon>rosids</taxon>
        <taxon>fabids</taxon>
        <taxon>Fabales</taxon>
        <taxon>Fabaceae</taxon>
        <taxon>Papilionoideae</taxon>
        <taxon>50 kb inversion clade</taxon>
        <taxon>dalbergioids sensu lato</taxon>
        <taxon>Dalbergieae</taxon>
        <taxon>Pterocarpus clade</taxon>
        <taxon>Stylosanthes</taxon>
    </lineage>
</organism>
<dbReference type="Proteomes" id="UP001341840">
    <property type="component" value="Unassembled WGS sequence"/>
</dbReference>
<evidence type="ECO:0000313" key="1">
    <source>
        <dbReference type="EMBL" id="MED6131865.1"/>
    </source>
</evidence>
<reference evidence="1 2" key="1">
    <citation type="journal article" date="2023" name="Plants (Basel)">
        <title>Bridging the Gap: Combining Genomics and Transcriptomics Approaches to Understand Stylosanthes scabra, an Orphan Legume from the Brazilian Caatinga.</title>
        <authorList>
            <person name="Ferreira-Neto J.R.C."/>
            <person name="da Silva M.D."/>
            <person name="Binneck E."/>
            <person name="de Melo N.F."/>
            <person name="da Silva R.H."/>
            <person name="de Melo A.L.T.M."/>
            <person name="Pandolfi V."/>
            <person name="Bustamante F.O."/>
            <person name="Brasileiro-Vidal A.C."/>
            <person name="Benko-Iseppon A.M."/>
        </authorList>
    </citation>
    <scope>NUCLEOTIDE SEQUENCE [LARGE SCALE GENOMIC DNA]</scope>
    <source>
        <tissue evidence="1">Leaves</tissue>
    </source>
</reference>
<dbReference type="EMBL" id="JASCZI010060451">
    <property type="protein sequence ID" value="MED6131865.1"/>
    <property type="molecule type" value="Genomic_DNA"/>
</dbReference>
<proteinExistence type="predicted"/>
<accession>A0ABU6S6Q9</accession>
<gene>
    <name evidence="1" type="ORF">PIB30_013827</name>
</gene>
<keyword evidence="2" id="KW-1185">Reference proteome</keyword>